<evidence type="ECO:0000256" key="1">
    <source>
        <dbReference type="SAM" id="MobiDB-lite"/>
    </source>
</evidence>
<accession>A0A319BZV1</accession>
<feature type="compositionally biased region" description="Basic residues" evidence="1">
    <location>
        <begin position="18"/>
        <end position="27"/>
    </location>
</feature>
<evidence type="ECO:0000313" key="3">
    <source>
        <dbReference type="Proteomes" id="UP000248340"/>
    </source>
</evidence>
<dbReference type="Proteomes" id="UP000248340">
    <property type="component" value="Unassembled WGS sequence"/>
</dbReference>
<dbReference type="VEuPathDB" id="FungiDB:BO82DRAFT_158089"/>
<proteinExistence type="predicted"/>
<keyword evidence="3" id="KW-1185">Reference proteome</keyword>
<reference evidence="2 3" key="1">
    <citation type="submission" date="2016-12" db="EMBL/GenBank/DDBJ databases">
        <title>The genomes of Aspergillus section Nigri reveals drivers in fungal speciation.</title>
        <authorList>
            <consortium name="DOE Joint Genome Institute"/>
            <person name="Vesth T.C."/>
            <person name="Nybo J."/>
            <person name="Theobald S."/>
            <person name="Brandl J."/>
            <person name="Frisvad J.C."/>
            <person name="Nielsen K.F."/>
            <person name="Lyhne E.K."/>
            <person name="Kogle M.E."/>
            <person name="Kuo A."/>
            <person name="Riley R."/>
            <person name="Clum A."/>
            <person name="Nolan M."/>
            <person name="Lipzen A."/>
            <person name="Salamov A."/>
            <person name="Henrissat B."/>
            <person name="Wiebenga A."/>
            <person name="De Vries R.P."/>
            <person name="Grigoriev I.V."/>
            <person name="Mortensen U.H."/>
            <person name="Andersen M.R."/>
            <person name="Baker S.E."/>
        </authorList>
    </citation>
    <scope>NUCLEOTIDE SEQUENCE [LARGE SCALE GENOMIC DNA]</scope>
    <source>
        <strain evidence="2 3">CBS 121591</strain>
    </source>
</reference>
<name>A0A319BZV1_9EURO</name>
<sequence>MLFLSSLFFPCNPTPRQRHRLLPRHRSPASGSRTGNRDCELTSHSVIRAAKFLVTSVPLLAYLLTQRTAQRHRLA</sequence>
<protein>
    <submittedName>
        <fullName evidence="2">Uncharacterized protein</fullName>
    </submittedName>
</protein>
<dbReference type="GeneID" id="37132966"/>
<gene>
    <name evidence="2" type="ORF">BO82DRAFT_158089</name>
</gene>
<dbReference type="RefSeq" id="XP_025488534.1">
    <property type="nucleotide sequence ID" value="XM_025630225.1"/>
</dbReference>
<organism evidence="2 3">
    <name type="scientific">Aspergillus uvarum CBS 121591</name>
    <dbReference type="NCBI Taxonomy" id="1448315"/>
    <lineage>
        <taxon>Eukaryota</taxon>
        <taxon>Fungi</taxon>
        <taxon>Dikarya</taxon>
        <taxon>Ascomycota</taxon>
        <taxon>Pezizomycotina</taxon>
        <taxon>Eurotiomycetes</taxon>
        <taxon>Eurotiomycetidae</taxon>
        <taxon>Eurotiales</taxon>
        <taxon>Aspergillaceae</taxon>
        <taxon>Aspergillus</taxon>
        <taxon>Aspergillus subgen. Circumdati</taxon>
    </lineage>
</organism>
<evidence type="ECO:0000313" key="2">
    <source>
        <dbReference type="EMBL" id="PYH78334.1"/>
    </source>
</evidence>
<dbReference type="AlphaFoldDB" id="A0A319BZV1"/>
<feature type="region of interest" description="Disordered" evidence="1">
    <location>
        <begin position="18"/>
        <end position="38"/>
    </location>
</feature>
<dbReference type="EMBL" id="KZ821730">
    <property type="protein sequence ID" value="PYH78334.1"/>
    <property type="molecule type" value="Genomic_DNA"/>
</dbReference>